<evidence type="ECO:0000313" key="2">
    <source>
        <dbReference type="EMBL" id="CAD8911599.1"/>
    </source>
</evidence>
<organism evidence="2">
    <name type="scientific">Bicosoecida sp. CB-2014</name>
    <dbReference type="NCBI Taxonomy" id="1486930"/>
    <lineage>
        <taxon>Eukaryota</taxon>
        <taxon>Sar</taxon>
        <taxon>Stramenopiles</taxon>
        <taxon>Bigyra</taxon>
        <taxon>Opalozoa</taxon>
        <taxon>Bicosoecida</taxon>
    </lineage>
</organism>
<feature type="transmembrane region" description="Helical" evidence="1">
    <location>
        <begin position="20"/>
        <end position="42"/>
    </location>
</feature>
<dbReference type="EMBL" id="HBFS01007072">
    <property type="protein sequence ID" value="CAD8911599.1"/>
    <property type="molecule type" value="Transcribed_RNA"/>
</dbReference>
<gene>
    <name evidence="2" type="ORF">BSP0115_LOCUS4817</name>
</gene>
<keyword evidence="1" id="KW-0812">Transmembrane</keyword>
<keyword evidence="1" id="KW-1133">Transmembrane helix</keyword>
<reference evidence="2" key="1">
    <citation type="submission" date="2021-01" db="EMBL/GenBank/DDBJ databases">
        <authorList>
            <person name="Corre E."/>
            <person name="Pelletier E."/>
            <person name="Niang G."/>
            <person name="Scheremetjew M."/>
            <person name="Finn R."/>
            <person name="Kale V."/>
            <person name="Holt S."/>
            <person name="Cochrane G."/>
            <person name="Meng A."/>
            <person name="Brown T."/>
            <person name="Cohen L."/>
        </authorList>
    </citation>
    <scope>NUCLEOTIDE SEQUENCE</scope>
    <source>
        <strain evidence="2">Ms1</strain>
    </source>
</reference>
<evidence type="ECO:0000256" key="1">
    <source>
        <dbReference type="SAM" id="Phobius"/>
    </source>
</evidence>
<sequence>MSLRSAPVVLSRGDSVDVAWATLLLLLFLLAVLLLLSALLLVSVLLLLLLSPVLLLLLAAILLLLLLLLRARCSLFLQLLGHLLGHLRDRVPGEQEAQEHMPVSWASEQQHAATYLLAASTALGFVVVVAPVDVLRLLPFLNALPASPRCPPRPSRRAYVRRVQCCETPRDTQ</sequence>
<feature type="transmembrane region" description="Helical" evidence="1">
    <location>
        <begin position="48"/>
        <end position="69"/>
    </location>
</feature>
<name>A0A7S1C7B4_9STRA</name>
<proteinExistence type="predicted"/>
<protein>
    <submittedName>
        <fullName evidence="2">Uncharacterized protein</fullName>
    </submittedName>
</protein>
<keyword evidence="1" id="KW-0472">Membrane</keyword>
<accession>A0A7S1C7B4</accession>
<feature type="transmembrane region" description="Helical" evidence="1">
    <location>
        <begin position="112"/>
        <end position="132"/>
    </location>
</feature>
<dbReference type="AlphaFoldDB" id="A0A7S1C7B4"/>